<protein>
    <recommendedName>
        <fullName evidence="9">rRNA maturation RNase YbeY</fullName>
    </recommendedName>
</protein>
<evidence type="ECO:0000256" key="4">
    <source>
        <dbReference type="ARBA" id="ARBA00022723"/>
    </source>
</evidence>
<proteinExistence type="inferred from homology"/>
<evidence type="ECO:0000256" key="3">
    <source>
        <dbReference type="ARBA" id="ARBA00022722"/>
    </source>
</evidence>
<keyword evidence="7" id="KW-0862">Zinc</keyword>
<keyword evidence="6" id="KW-0378">Hydrolase</keyword>
<evidence type="ECO:0000256" key="1">
    <source>
        <dbReference type="ARBA" id="ARBA00001947"/>
    </source>
</evidence>
<dbReference type="InterPro" id="IPR023091">
    <property type="entry name" value="MetalPrtase_cat_dom_sf_prd"/>
</dbReference>
<name>A0A382NYR8_9ZZZZ</name>
<comment type="cofactor">
    <cofactor evidence="1">
        <name>Zn(2+)</name>
        <dbReference type="ChEBI" id="CHEBI:29105"/>
    </cofactor>
</comment>
<comment type="similarity">
    <text evidence="2">Belongs to the endoribonuclease YbeY family.</text>
</comment>
<evidence type="ECO:0000313" key="8">
    <source>
        <dbReference type="EMBL" id="SVC66206.1"/>
    </source>
</evidence>
<dbReference type="PANTHER" id="PTHR46986:SF1">
    <property type="entry name" value="ENDORIBONUCLEASE YBEY, CHLOROPLASTIC"/>
    <property type="match status" value="1"/>
</dbReference>
<dbReference type="GO" id="GO:0004519">
    <property type="term" value="F:endonuclease activity"/>
    <property type="evidence" value="ECO:0007669"/>
    <property type="project" value="UniProtKB-KW"/>
</dbReference>
<dbReference type="GO" id="GO:0046872">
    <property type="term" value="F:metal ion binding"/>
    <property type="evidence" value="ECO:0007669"/>
    <property type="project" value="UniProtKB-KW"/>
</dbReference>
<evidence type="ECO:0000256" key="2">
    <source>
        <dbReference type="ARBA" id="ARBA00010875"/>
    </source>
</evidence>
<evidence type="ECO:0000256" key="7">
    <source>
        <dbReference type="ARBA" id="ARBA00022833"/>
    </source>
</evidence>
<dbReference type="Pfam" id="PF02130">
    <property type="entry name" value="YbeY"/>
    <property type="match status" value="1"/>
</dbReference>
<dbReference type="HAMAP" id="MF_00009">
    <property type="entry name" value="Endoribonucl_YbeY"/>
    <property type="match status" value="1"/>
</dbReference>
<evidence type="ECO:0000256" key="6">
    <source>
        <dbReference type="ARBA" id="ARBA00022801"/>
    </source>
</evidence>
<dbReference type="PANTHER" id="PTHR46986">
    <property type="entry name" value="ENDORIBONUCLEASE YBEY, CHLOROPLASTIC"/>
    <property type="match status" value="1"/>
</dbReference>
<dbReference type="Gene3D" id="3.40.390.30">
    <property type="entry name" value="Metalloproteases ('zincins'), catalytic domain"/>
    <property type="match status" value="1"/>
</dbReference>
<gene>
    <name evidence="8" type="ORF">METZ01_LOCUS319060</name>
</gene>
<dbReference type="GO" id="GO:0004222">
    <property type="term" value="F:metalloendopeptidase activity"/>
    <property type="evidence" value="ECO:0007669"/>
    <property type="project" value="InterPro"/>
</dbReference>
<feature type="non-terminal residue" evidence="8">
    <location>
        <position position="1"/>
    </location>
</feature>
<keyword evidence="5" id="KW-0255">Endonuclease</keyword>
<sequence>KFIKSVIEKEKKNPGKISFVFCNDSFLHKLNLTYLKHDNLTDILTFDYSNTHTISGDIFISIDRVKENSVLFENTFYEELHRVMVHGILHLLGYKDQNKKQKLLIREKENFYLSLQT</sequence>
<reference evidence="8" key="1">
    <citation type="submission" date="2018-05" db="EMBL/GenBank/DDBJ databases">
        <authorList>
            <person name="Lanie J.A."/>
            <person name="Ng W.-L."/>
            <person name="Kazmierczak K.M."/>
            <person name="Andrzejewski T.M."/>
            <person name="Davidsen T.M."/>
            <person name="Wayne K.J."/>
            <person name="Tettelin H."/>
            <person name="Glass J.I."/>
            <person name="Rusch D."/>
            <person name="Podicherti R."/>
            <person name="Tsui H.-C.T."/>
            <person name="Winkler M.E."/>
        </authorList>
    </citation>
    <scope>NUCLEOTIDE SEQUENCE</scope>
</reference>
<accession>A0A382NYR8</accession>
<organism evidence="8">
    <name type="scientific">marine metagenome</name>
    <dbReference type="NCBI Taxonomy" id="408172"/>
    <lineage>
        <taxon>unclassified sequences</taxon>
        <taxon>metagenomes</taxon>
        <taxon>ecological metagenomes</taxon>
    </lineage>
</organism>
<evidence type="ECO:0008006" key="9">
    <source>
        <dbReference type="Google" id="ProtNLM"/>
    </source>
</evidence>
<dbReference type="PROSITE" id="PS01306">
    <property type="entry name" value="UPF0054"/>
    <property type="match status" value="1"/>
</dbReference>
<dbReference type="InterPro" id="IPR020549">
    <property type="entry name" value="YbeY_CS"/>
</dbReference>
<dbReference type="NCBIfam" id="TIGR00043">
    <property type="entry name" value="rRNA maturation RNase YbeY"/>
    <property type="match status" value="1"/>
</dbReference>
<evidence type="ECO:0000256" key="5">
    <source>
        <dbReference type="ARBA" id="ARBA00022759"/>
    </source>
</evidence>
<dbReference type="AlphaFoldDB" id="A0A382NYR8"/>
<dbReference type="GO" id="GO:0006364">
    <property type="term" value="P:rRNA processing"/>
    <property type="evidence" value="ECO:0007669"/>
    <property type="project" value="InterPro"/>
</dbReference>
<keyword evidence="3" id="KW-0540">Nuclease</keyword>
<dbReference type="EMBL" id="UINC01103661">
    <property type="protein sequence ID" value="SVC66206.1"/>
    <property type="molecule type" value="Genomic_DNA"/>
</dbReference>
<dbReference type="SUPFAM" id="SSF55486">
    <property type="entry name" value="Metalloproteases ('zincins'), catalytic domain"/>
    <property type="match status" value="1"/>
</dbReference>
<keyword evidence="4" id="KW-0479">Metal-binding</keyword>
<dbReference type="InterPro" id="IPR002036">
    <property type="entry name" value="YbeY"/>
</dbReference>